<evidence type="ECO:0000313" key="9">
    <source>
        <dbReference type="Proteomes" id="UP000283255"/>
    </source>
</evidence>
<dbReference type="InterPro" id="IPR036736">
    <property type="entry name" value="ACP-like_sf"/>
</dbReference>
<comment type="similarity">
    <text evidence="1">Belongs to the short-chain dehydrogenases/reductases (SDR) family.</text>
</comment>
<dbReference type="PANTHER" id="PTHR43074:SF1">
    <property type="entry name" value="BETA-KETOACYL SYNTHASE FAMILY PROTEIN-RELATED"/>
    <property type="match status" value="1"/>
</dbReference>
<feature type="domain" description="Carrier" evidence="6">
    <location>
        <begin position="1152"/>
        <end position="1232"/>
    </location>
</feature>
<dbReference type="GO" id="GO:0016746">
    <property type="term" value="F:acyltransferase activity"/>
    <property type="evidence" value="ECO:0007669"/>
    <property type="project" value="InterPro"/>
</dbReference>
<dbReference type="InterPro" id="IPR001227">
    <property type="entry name" value="Ac_transferase_dom_sf"/>
</dbReference>
<dbReference type="PROSITE" id="PS50075">
    <property type="entry name" value="CARRIER"/>
    <property type="match status" value="5"/>
</dbReference>
<feature type="domain" description="Carrier" evidence="6">
    <location>
        <begin position="1250"/>
        <end position="1330"/>
    </location>
</feature>
<dbReference type="InterPro" id="IPR009081">
    <property type="entry name" value="PP-bd_ACP"/>
</dbReference>
<dbReference type="InterPro" id="IPR052568">
    <property type="entry name" value="PKS-FAS_Synthase"/>
</dbReference>
<dbReference type="Gene3D" id="3.40.366.10">
    <property type="entry name" value="Malonyl-Coenzyme A Acyl Carrier Protein, domain 2"/>
    <property type="match status" value="1"/>
</dbReference>
<evidence type="ECO:0000256" key="4">
    <source>
        <dbReference type="ARBA" id="ARBA00022679"/>
    </source>
</evidence>
<dbReference type="PROSITE" id="PS52004">
    <property type="entry name" value="KS3_2"/>
    <property type="match status" value="1"/>
</dbReference>
<feature type="domain" description="Carrier" evidence="6">
    <location>
        <begin position="1550"/>
        <end position="1630"/>
    </location>
</feature>
<dbReference type="CDD" id="cd08953">
    <property type="entry name" value="KR_2_SDR_x"/>
    <property type="match status" value="1"/>
</dbReference>
<feature type="compositionally biased region" description="Polar residues" evidence="5">
    <location>
        <begin position="983"/>
        <end position="999"/>
    </location>
</feature>
<dbReference type="InterPro" id="IPR042104">
    <property type="entry name" value="PKS_dehydratase_sf"/>
</dbReference>
<dbReference type="Gene3D" id="3.40.50.720">
    <property type="entry name" value="NAD(P)-binding Rossmann-like Domain"/>
    <property type="match status" value="1"/>
</dbReference>
<comment type="caution">
    <text evidence="8">The sequence shown here is derived from an EMBL/GenBank/DDBJ whole genome shotgun (WGS) entry which is preliminary data.</text>
</comment>
<dbReference type="InterPro" id="IPR016039">
    <property type="entry name" value="Thiolase-like"/>
</dbReference>
<reference evidence="8 9" key="2">
    <citation type="submission" date="2019-01" db="EMBL/GenBank/DDBJ databases">
        <title>Motilimonas pumilus sp. nov., isolated from the gut of sea cucumber (Apostichopus japonicus).</title>
        <authorList>
            <person name="Wang F.-Q."/>
            <person name="Ren L.-H."/>
            <person name="Lin Y.-W."/>
            <person name="Sun G.-H."/>
            <person name="Du Z.-J."/>
            <person name="Zhao J.-X."/>
            <person name="Liu X.-J."/>
            <person name="Liu L.-J."/>
        </authorList>
    </citation>
    <scope>NUCLEOTIDE SEQUENCE [LARGE SCALE GENOMIC DNA]</scope>
    <source>
        <strain evidence="8 9">PLHSC7-2</strain>
    </source>
</reference>
<accession>A0A418YB13</accession>
<keyword evidence="9" id="KW-1185">Reference proteome</keyword>
<dbReference type="InterPro" id="IPR032821">
    <property type="entry name" value="PKS_assoc"/>
</dbReference>
<dbReference type="InterPro" id="IPR057326">
    <property type="entry name" value="KR_dom"/>
</dbReference>
<dbReference type="EMBL" id="QZCH01000028">
    <property type="protein sequence ID" value="RJG40164.1"/>
    <property type="molecule type" value="Genomic_DNA"/>
</dbReference>
<feature type="compositionally biased region" description="Low complexity" evidence="5">
    <location>
        <begin position="1081"/>
        <end position="1101"/>
    </location>
</feature>
<dbReference type="InterPro" id="IPR020841">
    <property type="entry name" value="PKS_Beta-ketoAc_synthase_dom"/>
</dbReference>
<evidence type="ECO:0000313" key="8">
    <source>
        <dbReference type="EMBL" id="RJG40164.1"/>
    </source>
</evidence>
<dbReference type="PANTHER" id="PTHR43074">
    <property type="entry name" value="OMEGA-3 POLYUNSATURATED FATTY ACID SYNTHASE PFAB-RELATED"/>
    <property type="match status" value="1"/>
</dbReference>
<dbReference type="InterPro" id="IPR013968">
    <property type="entry name" value="PKS_KR"/>
</dbReference>
<organism evidence="8 9">
    <name type="scientific">Motilimonas pumila</name>
    <dbReference type="NCBI Taxonomy" id="2303987"/>
    <lineage>
        <taxon>Bacteria</taxon>
        <taxon>Pseudomonadati</taxon>
        <taxon>Pseudomonadota</taxon>
        <taxon>Gammaproteobacteria</taxon>
        <taxon>Alteromonadales</taxon>
        <taxon>Alteromonadales genera incertae sedis</taxon>
        <taxon>Motilimonas</taxon>
    </lineage>
</organism>
<dbReference type="InterPro" id="IPR014031">
    <property type="entry name" value="Ketoacyl_synth_C"/>
</dbReference>
<dbReference type="CDD" id="cd00833">
    <property type="entry name" value="PKS"/>
    <property type="match status" value="1"/>
</dbReference>
<dbReference type="SMART" id="SM00827">
    <property type="entry name" value="PKS_AT"/>
    <property type="match status" value="1"/>
</dbReference>
<dbReference type="SUPFAM" id="SSF53901">
    <property type="entry name" value="Thiolase-like"/>
    <property type="match status" value="1"/>
</dbReference>
<dbReference type="Pfam" id="PF08659">
    <property type="entry name" value="KR"/>
    <property type="match status" value="1"/>
</dbReference>
<feature type="compositionally biased region" description="Polar residues" evidence="5">
    <location>
        <begin position="1070"/>
        <end position="1079"/>
    </location>
</feature>
<dbReference type="OrthoDB" id="9778690at2"/>
<evidence type="ECO:0000259" key="7">
    <source>
        <dbReference type="PROSITE" id="PS52004"/>
    </source>
</evidence>
<protein>
    <submittedName>
        <fullName evidence="8">SDR family NAD(P)-dependent oxidoreductase</fullName>
    </submittedName>
</protein>
<dbReference type="SUPFAM" id="SSF52151">
    <property type="entry name" value="FabD/lysophospholipase-like"/>
    <property type="match status" value="1"/>
</dbReference>
<feature type="region of interest" description="Disordered" evidence="5">
    <location>
        <begin position="1070"/>
        <end position="1122"/>
    </location>
</feature>
<dbReference type="Pfam" id="PF00550">
    <property type="entry name" value="PP-binding"/>
    <property type="match status" value="5"/>
</dbReference>
<dbReference type="InterPro" id="IPR036291">
    <property type="entry name" value="NAD(P)-bd_dom_sf"/>
</dbReference>
<evidence type="ECO:0000256" key="5">
    <source>
        <dbReference type="SAM" id="MobiDB-lite"/>
    </source>
</evidence>
<feature type="domain" description="Carrier" evidence="6">
    <location>
        <begin position="1448"/>
        <end position="1528"/>
    </location>
</feature>
<dbReference type="InterPro" id="IPR016036">
    <property type="entry name" value="Malonyl_transacylase_ACP-bd"/>
</dbReference>
<dbReference type="SUPFAM" id="SSF47336">
    <property type="entry name" value="ACP-like"/>
    <property type="match status" value="5"/>
</dbReference>
<sequence length="2498" mass="268182">MSDKPDQSKPDIAIVGMASLFAESNNLDAYWELIRNKVDAIIDVPASRWHLDDYFDEDKSAADKVYCRRGGFIPDIDFDPMAFGLPPNILELTDTSQLLSLVVAQDALQDAGLSDASAEQRNRIGVVLGVGGGQKINHSLNARLHYPVLKKVLLNSGVPAGDADMIVEKFKSQYVHWEENSFPGSLGNVIAGRIANRFDLGGMNCVVDAACAGSLAATKMALSELWEGRADVMLTGGVCTDNSPQMYMSFSKTPAFTDNHVIQPFDKDSKGMMIGEGIGMVALKRLADAERDGDRIYAVVKGVGTSSDGKFKSIYAPRPEGQAKALNRAYQDAGFAPHTVGLVEAHGTGTAAGDVAEFEGLKQVFALDNPQKQHIALGSVKSQIGHTKSTAGTAGFIKAALALHHKVLPPTINVNEPNPKMAIADSPFYINTETRPWISQGVPRRAGISSFGFGGTNYHVVLEEYQGESAQAYRFNANAAPILMAAETPEQLLQLCQTWQQELVSDEDFRRFRGQYKVQPLTPESARLGFVAETSAAAKSLLTEAVNQLQQNSTSAWQNAGVSFQPQAINTNGKVAALFAGQGSQYVNMGLELANAYPVMREHVARLDELLGQQGQTPLSQVLYPIPAFTQAQRKEQQQAMQNTRYAQPAIGAFSLSSYQLMQQAGLQADFFAGHSFGELTALAAAELIDDAAYLNLCVQRGCAMADVPAGQDCGAMMAVVLNDKSQREGLMTLLEQQANAWLANDNSPTQLVLAGTADSLASLANALKAQGIKTVHLPVSAAFHTPLVEFAQLPFAKAIEATKFKANKQQVFSNITAQPYGKTAKSVKQSFQQHMLSEVKFADQLENMYQAGARVFVEFGPKSILSRLIKDTLKYQDVVTVAVNGNAKQDSDSQLKQALIELAVLGIELSDFDRYQLAAKPVKAKGSPLTISLGGQNYLSPATKDKMQQALQQGHVTVSEPQIIEKEIIKEVVKHVPVTATHNDSTPLSEPQAMSQHAPSAVNPPSELAQLLQQQQTALAQSMAMFQQQQNQSIELQQNFIQQNAQLSQQLLQLMAGQTPTANIAPATAVQSQVQPGLQPSPQAPSQMAQPQPQASLAPSTRAEEPLVANESPMASTASNTFDATSIDYPSVNDTAEQALASASTAANSALSSEQVQQVMLSVVAEKTGYPAEMLELGMDLEADLGIDSIKRVEILGTVQDNLPQLPALNPEDLAELRTLAEIVAYMQSQLSPASQPQAEAAVNAATATASVSVQSVMMSVVADKTGYPSEMLELSMDLEADLGIDSIKRVEILGTVQDQLPQLPALNPEDLAELRTLGEIVDYINQQDGQLAASALPQQAQAANVEQSAQQVQQVMLQVVADKTGYPAEMLELTMDLEADLGIDSIKRVEILGTVQDQLPALPALNPEDLAELRTLGEIVQYMNAQFSQDAAPSVASSATENSGGLTPAQVQQAMLEVVADKTGYPTEMLELTMDLEADLGIDSIKRVEILGTVQDQLPALPALNPEDLAELRTLAEIVQYMNAQLPQSNDVASTQSEAVINTQTLVPAAAEIQQAMLSVVADKTGYPAEMLELTMDLEADLGIDSIKRVEILGTVQDTLPSLPALNPEDLAELRTLGEIIHYMEAQLAANSNAASGVDNSNIAPASGQEGTDVPFQYALMRPLAPLRGGQAYQGQVIIFDDGRCGGLVAEKLLQQGLQPELVVLPDHICAASTVSSDITRHILVDDNEASIAEFCQHWLATNVEPLAFVQLFDSELPASALLQVTAMALLFAKHLQPRLSQAGSRYLSAGELDGGFGLRQGLSQGLQYSAAFAGLTKTLAQEWPEAVCRALDIAGSDKPSFAQTVVAELLAPQQEAAEVAYHQGERMAIVAQASHESSDHTLSHFPLSCQDVVLVSGGAKGVTNACVAELAAHSKASFILLGRSAAVAIPSWAQGLNDKASLQSAALAYCQQQGEKPTPASLSKMIAPILSQLEINQGIEAITEAGGRAHYAAVDVTDEAALTELVASVQQTQGAITALVHGAGVLADGLIENKQLEDYQRVFATKVSGLQALLHATKDCQLSHIAVFSSAAGFYGNKGQSDYAMANEVLNKTAITLGQDRPQCRVLSFNWGPWDGGMVTPELKRMFEQRGVYVIPVTGGAQLFRQQMLAGDAKQVQVIVGTDMAGQTSQAEEIAKVKKSLAQRLNKTLNLAENGFLQLHRIAGNAVLPTVVATAWMRQGITQLLPAASCQQVVDYQLYKGIVFTPEADSVRLTLAFEVLSQGGTHWQIKARISSQENNRERLHYGAVLHVRVPVNTAAANTANQYAEMAEIVQDGESEAQVTAWLAQGQPSTCYQDGSLFHQGEFCLLQQDLCCDQDVLIQSMSVANLSADFFGQFSQDMTATSASVLAEDAMYQSLLVWVYRQLGKQSLPAGCGEILYAPQAKDVVGLTDYVASGAECVLVTRIKQHNQFEVIADIRLLTPKGQALLVMKHAKVVLMQDQISQPKAKQTVVKV</sequence>
<dbReference type="InterPro" id="IPR004432">
    <property type="entry name" value="Omega_3_polyunsat_FA_synth"/>
</dbReference>
<dbReference type="SUPFAM" id="SSF51735">
    <property type="entry name" value="NAD(P)-binding Rossmann-fold domains"/>
    <property type="match status" value="1"/>
</dbReference>
<evidence type="ECO:0000259" key="6">
    <source>
        <dbReference type="PROSITE" id="PS50075"/>
    </source>
</evidence>
<dbReference type="NCBIfam" id="TIGR02813">
    <property type="entry name" value="omega_3_PfaA"/>
    <property type="match status" value="2"/>
</dbReference>
<keyword evidence="4" id="KW-0808">Transferase</keyword>
<dbReference type="SMART" id="SM00822">
    <property type="entry name" value="PKS_KR"/>
    <property type="match status" value="1"/>
</dbReference>
<evidence type="ECO:0000256" key="3">
    <source>
        <dbReference type="ARBA" id="ARBA00022553"/>
    </source>
</evidence>
<dbReference type="SUPFAM" id="SSF55048">
    <property type="entry name" value="Probable ACP-binding domain of malonyl-CoA ACP transacylase"/>
    <property type="match status" value="1"/>
</dbReference>
<dbReference type="InterPro" id="IPR014043">
    <property type="entry name" value="Acyl_transferase_dom"/>
</dbReference>
<reference evidence="8 9" key="1">
    <citation type="submission" date="2018-09" db="EMBL/GenBank/DDBJ databases">
        <authorList>
            <person name="Wang F."/>
        </authorList>
    </citation>
    <scope>NUCLEOTIDE SEQUENCE [LARGE SCALE GENOMIC DNA]</scope>
    <source>
        <strain evidence="8 9">PLHSC7-2</strain>
    </source>
</reference>
<dbReference type="Gene3D" id="1.10.1200.10">
    <property type="entry name" value="ACP-like"/>
    <property type="match status" value="5"/>
</dbReference>
<evidence type="ECO:0000256" key="1">
    <source>
        <dbReference type="ARBA" id="ARBA00006484"/>
    </source>
</evidence>
<feature type="region of interest" description="Disordered" evidence="5">
    <location>
        <begin position="983"/>
        <end position="1004"/>
    </location>
</feature>
<dbReference type="Pfam" id="PF00698">
    <property type="entry name" value="Acyl_transf_1"/>
    <property type="match status" value="1"/>
</dbReference>
<proteinExistence type="inferred from homology"/>
<name>A0A418YB13_9GAMM</name>
<dbReference type="InterPro" id="IPR016035">
    <property type="entry name" value="Acyl_Trfase/lysoPLipase"/>
</dbReference>
<dbReference type="InterPro" id="IPR014030">
    <property type="entry name" value="Ketoacyl_synth_N"/>
</dbReference>
<dbReference type="Proteomes" id="UP000283255">
    <property type="component" value="Unassembled WGS sequence"/>
</dbReference>
<dbReference type="Pfam" id="PF00109">
    <property type="entry name" value="ketoacyl-synt"/>
    <property type="match status" value="1"/>
</dbReference>
<dbReference type="Pfam" id="PF16197">
    <property type="entry name" value="KAsynt_C_assoc"/>
    <property type="match status" value="1"/>
</dbReference>
<keyword evidence="2" id="KW-0596">Phosphopantetheine</keyword>
<evidence type="ECO:0000256" key="2">
    <source>
        <dbReference type="ARBA" id="ARBA00022450"/>
    </source>
</evidence>
<dbReference type="Gene3D" id="3.10.129.110">
    <property type="entry name" value="Polyketide synthase dehydratase"/>
    <property type="match status" value="1"/>
</dbReference>
<feature type="domain" description="Ketosynthase family 3 (KS3)" evidence="7">
    <location>
        <begin position="9"/>
        <end position="464"/>
    </location>
</feature>
<dbReference type="SMART" id="SM00825">
    <property type="entry name" value="PKS_KS"/>
    <property type="match status" value="1"/>
</dbReference>
<keyword evidence="3" id="KW-0597">Phosphoprotein</keyword>
<dbReference type="Gene3D" id="3.40.47.10">
    <property type="match status" value="1"/>
</dbReference>
<dbReference type="RefSeq" id="WP_119912014.1">
    <property type="nucleotide sequence ID" value="NZ_QZCH01000028.1"/>
</dbReference>
<feature type="domain" description="Carrier" evidence="6">
    <location>
        <begin position="1349"/>
        <end position="1429"/>
    </location>
</feature>
<dbReference type="Pfam" id="PF02801">
    <property type="entry name" value="Ketoacyl-synt_C"/>
    <property type="match status" value="1"/>
</dbReference>
<gene>
    <name evidence="8" type="ORF">D1Z90_17110</name>
</gene>